<dbReference type="Proteomes" id="UP000807850">
    <property type="component" value="Unassembled WGS sequence"/>
</dbReference>
<dbReference type="Pfam" id="PF13466">
    <property type="entry name" value="STAS_2"/>
    <property type="match status" value="1"/>
</dbReference>
<dbReference type="InterPro" id="IPR036513">
    <property type="entry name" value="STAS_dom_sf"/>
</dbReference>
<dbReference type="InterPro" id="IPR002645">
    <property type="entry name" value="STAS_dom"/>
</dbReference>
<evidence type="ECO:0000313" key="2">
    <source>
        <dbReference type="EMBL" id="MBI3539197.1"/>
    </source>
</evidence>
<feature type="domain" description="STAS" evidence="1">
    <location>
        <begin position="49"/>
        <end position="145"/>
    </location>
</feature>
<organism evidence="2 3">
    <name type="scientific">Eiseniibacteriota bacterium</name>
    <dbReference type="NCBI Taxonomy" id="2212470"/>
    <lineage>
        <taxon>Bacteria</taxon>
        <taxon>Candidatus Eiseniibacteriota</taxon>
    </lineage>
</organism>
<reference evidence="2" key="1">
    <citation type="submission" date="2020-07" db="EMBL/GenBank/DDBJ databases">
        <title>Huge and variable diversity of episymbiotic CPR bacteria and DPANN archaea in groundwater ecosystems.</title>
        <authorList>
            <person name="He C.Y."/>
            <person name="Keren R."/>
            <person name="Whittaker M."/>
            <person name="Farag I.F."/>
            <person name="Doudna J."/>
            <person name="Cate J.H.D."/>
            <person name="Banfield J.F."/>
        </authorList>
    </citation>
    <scope>NUCLEOTIDE SEQUENCE</scope>
    <source>
        <strain evidence="2">NC_groundwater_928_Pr1_S-0.2um_72_17</strain>
    </source>
</reference>
<name>A0A9D6QID0_UNCEI</name>
<dbReference type="AlphaFoldDB" id="A0A9D6QID0"/>
<dbReference type="EMBL" id="JACQAY010000083">
    <property type="protein sequence ID" value="MBI3539197.1"/>
    <property type="molecule type" value="Genomic_DNA"/>
</dbReference>
<protein>
    <submittedName>
        <fullName evidence="2">STAS domain-containing protein</fullName>
    </submittedName>
</protein>
<evidence type="ECO:0000259" key="1">
    <source>
        <dbReference type="PROSITE" id="PS50801"/>
    </source>
</evidence>
<evidence type="ECO:0000313" key="3">
    <source>
        <dbReference type="Proteomes" id="UP000807850"/>
    </source>
</evidence>
<proteinExistence type="predicted"/>
<dbReference type="InterPro" id="IPR058548">
    <property type="entry name" value="MlaB-like_STAS"/>
</dbReference>
<dbReference type="Gene3D" id="3.30.750.24">
    <property type="entry name" value="STAS domain"/>
    <property type="match status" value="1"/>
</dbReference>
<sequence>MIAPLDAHASRPVLTFSLELSHGRPGASARVEVHDAAPGGRAQARIARVALAGCIDAVAARRLGEALDDLALRGVEDVLVDCEELRHVDFRLVPELVATLERFEARSGGVVMCGLSRYLRDVFRLAGCEARLRCWPSSSELLESSMLAPEPGRERAS</sequence>
<dbReference type="CDD" id="cd07043">
    <property type="entry name" value="STAS_anti-anti-sigma_factors"/>
    <property type="match status" value="1"/>
</dbReference>
<accession>A0A9D6QID0</accession>
<dbReference type="PROSITE" id="PS50801">
    <property type="entry name" value="STAS"/>
    <property type="match status" value="1"/>
</dbReference>
<gene>
    <name evidence="2" type="ORF">HY076_02875</name>
</gene>
<comment type="caution">
    <text evidence="2">The sequence shown here is derived from an EMBL/GenBank/DDBJ whole genome shotgun (WGS) entry which is preliminary data.</text>
</comment>
<dbReference type="SUPFAM" id="SSF52091">
    <property type="entry name" value="SpoIIaa-like"/>
    <property type="match status" value="1"/>
</dbReference>